<dbReference type="HOGENOM" id="CLU_008275_1_0_1"/>
<proteinExistence type="predicted"/>
<name>A0A0D0E7C6_9AGAM</name>
<dbReference type="InParanoid" id="A0A0D0E7C6"/>
<feature type="compositionally biased region" description="Polar residues" evidence="1">
    <location>
        <begin position="71"/>
        <end position="91"/>
    </location>
</feature>
<feature type="region of interest" description="Disordered" evidence="1">
    <location>
        <begin position="251"/>
        <end position="369"/>
    </location>
</feature>
<dbReference type="STRING" id="930991.A0A0D0E7C6"/>
<accession>A0A0D0E7C6</accession>
<feature type="compositionally biased region" description="Low complexity" evidence="1">
    <location>
        <begin position="350"/>
        <end position="363"/>
    </location>
</feature>
<dbReference type="EMBL" id="KN824928">
    <property type="protein sequence ID" value="KIK97594.1"/>
    <property type="molecule type" value="Genomic_DNA"/>
</dbReference>
<reference evidence="2 3" key="1">
    <citation type="submission" date="2014-04" db="EMBL/GenBank/DDBJ databases">
        <authorList>
            <consortium name="DOE Joint Genome Institute"/>
            <person name="Kuo A."/>
            <person name="Kohler A."/>
            <person name="Jargeat P."/>
            <person name="Nagy L.G."/>
            <person name="Floudas D."/>
            <person name="Copeland A."/>
            <person name="Barry K.W."/>
            <person name="Cichocki N."/>
            <person name="Veneault-Fourrey C."/>
            <person name="LaButti K."/>
            <person name="Lindquist E.A."/>
            <person name="Lipzen A."/>
            <person name="Lundell T."/>
            <person name="Morin E."/>
            <person name="Murat C."/>
            <person name="Sun H."/>
            <person name="Tunlid A."/>
            <person name="Henrissat B."/>
            <person name="Grigoriev I.V."/>
            <person name="Hibbett D.S."/>
            <person name="Martin F."/>
            <person name="Nordberg H.P."/>
            <person name="Cantor M.N."/>
            <person name="Hua S.X."/>
        </authorList>
    </citation>
    <scope>NUCLEOTIDE SEQUENCE [LARGE SCALE GENOMIC DNA]</scope>
    <source>
        <strain evidence="2 3">Ve08.2h10</strain>
    </source>
</reference>
<keyword evidence="3" id="KW-1185">Reference proteome</keyword>
<protein>
    <submittedName>
        <fullName evidence="2">Uncharacterized protein</fullName>
    </submittedName>
</protein>
<reference evidence="3" key="2">
    <citation type="submission" date="2015-01" db="EMBL/GenBank/DDBJ databases">
        <title>Evolutionary Origins and Diversification of the Mycorrhizal Mutualists.</title>
        <authorList>
            <consortium name="DOE Joint Genome Institute"/>
            <consortium name="Mycorrhizal Genomics Consortium"/>
            <person name="Kohler A."/>
            <person name="Kuo A."/>
            <person name="Nagy L.G."/>
            <person name="Floudas D."/>
            <person name="Copeland A."/>
            <person name="Barry K.W."/>
            <person name="Cichocki N."/>
            <person name="Veneault-Fourrey C."/>
            <person name="LaButti K."/>
            <person name="Lindquist E.A."/>
            <person name="Lipzen A."/>
            <person name="Lundell T."/>
            <person name="Morin E."/>
            <person name="Murat C."/>
            <person name="Riley R."/>
            <person name="Ohm R."/>
            <person name="Sun H."/>
            <person name="Tunlid A."/>
            <person name="Henrissat B."/>
            <person name="Grigoriev I.V."/>
            <person name="Hibbett D.S."/>
            <person name="Martin F."/>
        </authorList>
    </citation>
    <scope>NUCLEOTIDE SEQUENCE [LARGE SCALE GENOMIC DNA]</scope>
    <source>
        <strain evidence="3">Ve08.2h10</strain>
    </source>
</reference>
<feature type="compositionally biased region" description="Low complexity" evidence="1">
    <location>
        <begin position="122"/>
        <end position="133"/>
    </location>
</feature>
<feature type="compositionally biased region" description="Low complexity" evidence="1">
    <location>
        <begin position="161"/>
        <end position="181"/>
    </location>
</feature>
<feature type="compositionally biased region" description="Basic and acidic residues" evidence="1">
    <location>
        <begin position="1"/>
        <end position="17"/>
    </location>
</feature>
<feature type="compositionally biased region" description="Low complexity" evidence="1">
    <location>
        <begin position="251"/>
        <end position="270"/>
    </location>
</feature>
<evidence type="ECO:0000313" key="3">
    <source>
        <dbReference type="Proteomes" id="UP000054538"/>
    </source>
</evidence>
<evidence type="ECO:0000313" key="2">
    <source>
        <dbReference type="EMBL" id="KIK97594.1"/>
    </source>
</evidence>
<sequence>MDERQFFGDESLTEKHGAFPASPVTNVFPASPRSSYFPAAVTAEADMASQPHLRAPNSGLYSQSRWSIATTASLTPSPSEPKSGSFLSPRTPSKGKKDRELKTPRKRTRFISLISRLSPGRSEPSSATASTAAEEYDSANESDAEEGREEDKGKQKKAVSKKSSLASLRASFSLSRASFSSQRPPLSSPTEEVPPLPTSPARTSFGASRPSLADVGAPSEVVPPVPKLPLSRIPSRSNLLDANLPPIPQSASTITSFHSSSHISIPQSPATSASASRISLIPPPSKRTSLASAAGIEAPVSIHPIPARETPARSKSIFRLSTKSRTPKTRAVSGPQLKATPSKLPVRGNTSLLPPTSTSSKLPQVPPKFTPPAKLASVLASQSQRAAPMLTSPSFAPPIIKLPTPPLRTISASRPPRSPPATKVSMVVTDAKSSTDDLASMALTSKLPLPASKGARAGTVRGFWRR</sequence>
<dbReference type="AlphaFoldDB" id="A0A0D0E7C6"/>
<organism evidence="2 3">
    <name type="scientific">Paxillus rubicundulus Ve08.2h10</name>
    <dbReference type="NCBI Taxonomy" id="930991"/>
    <lineage>
        <taxon>Eukaryota</taxon>
        <taxon>Fungi</taxon>
        <taxon>Dikarya</taxon>
        <taxon>Basidiomycota</taxon>
        <taxon>Agaricomycotina</taxon>
        <taxon>Agaricomycetes</taxon>
        <taxon>Agaricomycetidae</taxon>
        <taxon>Boletales</taxon>
        <taxon>Paxilineae</taxon>
        <taxon>Paxillaceae</taxon>
        <taxon>Paxillus</taxon>
    </lineage>
</organism>
<evidence type="ECO:0000256" key="1">
    <source>
        <dbReference type="SAM" id="MobiDB-lite"/>
    </source>
</evidence>
<dbReference type="Proteomes" id="UP000054538">
    <property type="component" value="Unassembled WGS sequence"/>
</dbReference>
<gene>
    <name evidence="2" type="ORF">PAXRUDRAFT_135981</name>
</gene>
<feature type="compositionally biased region" description="Acidic residues" evidence="1">
    <location>
        <begin position="134"/>
        <end position="148"/>
    </location>
</feature>
<feature type="region of interest" description="Disordered" evidence="1">
    <location>
        <begin position="1"/>
        <end position="25"/>
    </location>
</feature>
<dbReference type="OrthoDB" id="2685297at2759"/>
<feature type="region of interest" description="Disordered" evidence="1">
    <location>
        <begin position="71"/>
        <end position="231"/>
    </location>
</feature>
<feature type="region of interest" description="Disordered" evidence="1">
    <location>
        <begin position="389"/>
        <end position="424"/>
    </location>
</feature>